<accession>A0A9D6Z3L7</accession>
<evidence type="ECO:0000313" key="3">
    <source>
        <dbReference type="Proteomes" id="UP000807825"/>
    </source>
</evidence>
<dbReference type="EMBL" id="JACRDE010000299">
    <property type="protein sequence ID" value="MBI5250034.1"/>
    <property type="molecule type" value="Genomic_DNA"/>
</dbReference>
<sequence length="103" mass="11521">MPESKAPQGPGVQKLVTLKEDGYYSNCTMLESTPFDVSILFGKVRPRMDEKGQASLVEVYEKQVYLSHLQAKALYEALGRSLQQMARSQTRAPGQTPNEESKQ</sequence>
<dbReference type="Proteomes" id="UP000807825">
    <property type="component" value="Unassembled WGS sequence"/>
</dbReference>
<reference evidence="2" key="1">
    <citation type="submission" date="2020-07" db="EMBL/GenBank/DDBJ databases">
        <title>Huge and variable diversity of episymbiotic CPR bacteria and DPANN archaea in groundwater ecosystems.</title>
        <authorList>
            <person name="He C.Y."/>
            <person name="Keren R."/>
            <person name="Whittaker M."/>
            <person name="Farag I.F."/>
            <person name="Doudna J."/>
            <person name="Cate J.H.D."/>
            <person name="Banfield J.F."/>
        </authorList>
    </citation>
    <scope>NUCLEOTIDE SEQUENCE</scope>
    <source>
        <strain evidence="2">NC_groundwater_1664_Pr3_B-0.1um_52_9</strain>
    </source>
</reference>
<dbReference type="Pfam" id="PF11950">
    <property type="entry name" value="DUF3467"/>
    <property type="match status" value="1"/>
</dbReference>
<evidence type="ECO:0000313" key="2">
    <source>
        <dbReference type="EMBL" id="MBI5250034.1"/>
    </source>
</evidence>
<protein>
    <submittedName>
        <fullName evidence="2">Uncharacterized protein</fullName>
    </submittedName>
</protein>
<name>A0A9D6Z3L7_9BACT</name>
<proteinExistence type="predicted"/>
<evidence type="ECO:0000256" key="1">
    <source>
        <dbReference type="SAM" id="MobiDB-lite"/>
    </source>
</evidence>
<dbReference type="AlphaFoldDB" id="A0A9D6Z3L7"/>
<gene>
    <name evidence="2" type="ORF">HY912_11115</name>
</gene>
<comment type="caution">
    <text evidence="2">The sequence shown here is derived from an EMBL/GenBank/DDBJ whole genome shotgun (WGS) entry which is preliminary data.</text>
</comment>
<feature type="region of interest" description="Disordered" evidence="1">
    <location>
        <begin position="83"/>
        <end position="103"/>
    </location>
</feature>
<dbReference type="InterPro" id="IPR021857">
    <property type="entry name" value="DUF3467"/>
</dbReference>
<organism evidence="2 3">
    <name type="scientific">Desulfomonile tiedjei</name>
    <dbReference type="NCBI Taxonomy" id="2358"/>
    <lineage>
        <taxon>Bacteria</taxon>
        <taxon>Pseudomonadati</taxon>
        <taxon>Thermodesulfobacteriota</taxon>
        <taxon>Desulfomonilia</taxon>
        <taxon>Desulfomonilales</taxon>
        <taxon>Desulfomonilaceae</taxon>
        <taxon>Desulfomonile</taxon>
    </lineage>
</organism>